<evidence type="ECO:0000313" key="2">
    <source>
        <dbReference type="EMBL" id="EHP70368.1"/>
    </source>
</evidence>
<dbReference type="eggNOG" id="arCOG01191">
    <property type="taxonomic scope" value="Archaea"/>
</dbReference>
<protein>
    <recommendedName>
        <fullName evidence="1">HEPN domain-containing protein</fullName>
    </recommendedName>
</protein>
<evidence type="ECO:0000313" key="3">
    <source>
        <dbReference type="Proteomes" id="UP000003980"/>
    </source>
</evidence>
<feature type="domain" description="HEPN" evidence="1">
    <location>
        <begin position="5"/>
        <end position="62"/>
    </location>
</feature>
<dbReference type="EMBL" id="JH597761">
    <property type="protein sequence ID" value="EHP70368.1"/>
    <property type="molecule type" value="Genomic_DNA"/>
</dbReference>
<proteinExistence type="predicted"/>
<dbReference type="InterPro" id="IPR007842">
    <property type="entry name" value="HEPN_dom"/>
</dbReference>
<gene>
    <name evidence="2" type="ORF">MetMK1DRAFT_00008700</name>
</gene>
<sequence length="62" mass="7605">MSFMRDRAEEFLDNAKYNLGKGFYNLVMFDIEQFIQLYSRFLIYLKLGDYPKTRDVYPCWET</sequence>
<organism evidence="2 3">
    <name type="scientific">Metallosphaera yellowstonensis MK1</name>
    <dbReference type="NCBI Taxonomy" id="671065"/>
    <lineage>
        <taxon>Archaea</taxon>
        <taxon>Thermoproteota</taxon>
        <taxon>Thermoprotei</taxon>
        <taxon>Sulfolobales</taxon>
        <taxon>Sulfolobaceae</taxon>
        <taxon>Metallosphaera</taxon>
    </lineage>
</organism>
<dbReference type="SUPFAM" id="SSF81593">
    <property type="entry name" value="Nucleotidyltransferase substrate binding subunit/domain"/>
    <property type="match status" value="1"/>
</dbReference>
<evidence type="ECO:0000259" key="1">
    <source>
        <dbReference type="PROSITE" id="PS50910"/>
    </source>
</evidence>
<dbReference type="RefSeq" id="WP_009071051.1">
    <property type="nucleotide sequence ID" value="NZ_JH597761.1"/>
</dbReference>
<accession>H2C297</accession>
<dbReference type="HOGENOM" id="CLU_2893316_0_0_2"/>
<name>H2C297_9CREN</name>
<dbReference type="AlphaFoldDB" id="H2C297"/>
<keyword evidence="3" id="KW-1185">Reference proteome</keyword>
<dbReference type="Pfam" id="PF05168">
    <property type="entry name" value="HEPN"/>
    <property type="match status" value="1"/>
</dbReference>
<reference evidence="2 3" key="1">
    <citation type="submission" date="2012-01" db="EMBL/GenBank/DDBJ databases">
        <title>Improved High-Quality Draft sequence of Metallosphaera yellowstonensis MK1.</title>
        <authorList>
            <consortium name="US DOE Joint Genome Institute"/>
            <person name="Lucas S."/>
            <person name="Han J."/>
            <person name="Cheng J.-F."/>
            <person name="Goodwin L."/>
            <person name="Pitluck S."/>
            <person name="Peters L."/>
            <person name="Teshima H."/>
            <person name="Detter J.C."/>
            <person name="Han C."/>
            <person name="Tapia R."/>
            <person name="Land M."/>
            <person name="Hauser L."/>
            <person name="Kyrpides N."/>
            <person name="Kozubal M."/>
            <person name="Macur R.E."/>
            <person name="Jay Z."/>
            <person name="Inskeep W."/>
            <person name="Woyke T."/>
        </authorList>
    </citation>
    <scope>NUCLEOTIDE SEQUENCE [LARGE SCALE GENOMIC DNA]</scope>
    <source>
        <strain evidence="2 3">MK1</strain>
    </source>
</reference>
<dbReference type="PROSITE" id="PS50910">
    <property type="entry name" value="HEPN"/>
    <property type="match status" value="1"/>
</dbReference>
<dbReference type="Proteomes" id="UP000003980">
    <property type="component" value="Unassembled WGS sequence"/>
</dbReference>
<dbReference type="STRING" id="671065.MetMK1DRAFT_00008700"/>
<dbReference type="Gene3D" id="1.20.120.330">
    <property type="entry name" value="Nucleotidyltransferases domain 2"/>
    <property type="match status" value="1"/>
</dbReference>